<organism evidence="2">
    <name type="scientific">Cacopsylla melanoneura</name>
    <dbReference type="NCBI Taxonomy" id="428564"/>
    <lineage>
        <taxon>Eukaryota</taxon>
        <taxon>Metazoa</taxon>
        <taxon>Ecdysozoa</taxon>
        <taxon>Arthropoda</taxon>
        <taxon>Hexapoda</taxon>
        <taxon>Insecta</taxon>
        <taxon>Pterygota</taxon>
        <taxon>Neoptera</taxon>
        <taxon>Paraneoptera</taxon>
        <taxon>Hemiptera</taxon>
        <taxon>Sternorrhyncha</taxon>
        <taxon>Psylloidea</taxon>
        <taxon>Psyllidae</taxon>
        <taxon>Psyllinae</taxon>
        <taxon>Cacopsylla</taxon>
    </lineage>
</organism>
<protein>
    <submittedName>
        <fullName evidence="2">Uncharacterized protein</fullName>
    </submittedName>
</protein>
<feature type="region of interest" description="Disordered" evidence="1">
    <location>
        <begin position="253"/>
        <end position="288"/>
    </location>
</feature>
<proteinExistence type="predicted"/>
<feature type="compositionally biased region" description="Low complexity" evidence="1">
    <location>
        <begin position="34"/>
        <end position="50"/>
    </location>
</feature>
<evidence type="ECO:0000313" key="2">
    <source>
        <dbReference type="EMBL" id="CAG6698004.1"/>
    </source>
</evidence>
<dbReference type="EMBL" id="HBUF01335724">
    <property type="protein sequence ID" value="CAG6698004.1"/>
    <property type="molecule type" value="Transcribed_RNA"/>
</dbReference>
<feature type="compositionally biased region" description="Polar residues" evidence="1">
    <location>
        <begin position="277"/>
        <end position="288"/>
    </location>
</feature>
<feature type="compositionally biased region" description="Polar residues" evidence="1">
    <location>
        <begin position="350"/>
        <end position="366"/>
    </location>
</feature>
<feature type="compositionally biased region" description="Low complexity" evidence="1">
    <location>
        <begin position="387"/>
        <end position="398"/>
    </location>
</feature>
<name>A0A8D8U1W8_9HEMI</name>
<reference evidence="2" key="1">
    <citation type="submission" date="2021-05" db="EMBL/GenBank/DDBJ databases">
        <authorList>
            <person name="Alioto T."/>
            <person name="Alioto T."/>
            <person name="Gomez Garrido J."/>
        </authorList>
    </citation>
    <scope>NUCLEOTIDE SEQUENCE</scope>
</reference>
<dbReference type="AlphaFoldDB" id="A0A8D8U1W8"/>
<sequence>MQSTPVIKYHQAPSFDNLLSPIAASDTSSGISMTASPHSAEFSSSTFSSRLDSRSSHSAGVVGSTRVGEQDISTWIGQKNVSQSRDVFDFSALLSPKQVEVYVESDDNRLNTGNSSHDDDKENQAQQERGANSSFSLDEVLAQYECDSHFSNKTANSSKSLAKKTKSMFDISRKKEKKNKMTSALSTLHLDEGIPCDRLRDNAASRTSHTSLLSRRSDYTSMTSLSERSMNSEDYLNTIRKTCSDMYTTAVLPSGRHRNQNDTGTMTSSRHAKKNETGTLSSGIRNTSACPDRIRRKQNVTLSTTDNNISSQTLPRMFRTPLQTSSVHTNEMNCTRNANHGRSKVATEMLSRNTPSGSDRTVSKRASSYEPFSKPPSQTRSRSSECLLGGSKLSLPPSDHNSPQSYASHQSLSERKGEWLCDSLNSLLSHDGVIEKSIGNLTGEVIVQDEQLFLLQNEIDNILVKLRTILATV</sequence>
<feature type="region of interest" description="Disordered" evidence="1">
    <location>
        <begin position="104"/>
        <end position="132"/>
    </location>
</feature>
<feature type="compositionally biased region" description="Polar residues" evidence="1">
    <location>
        <begin position="399"/>
        <end position="409"/>
    </location>
</feature>
<feature type="region of interest" description="Disordered" evidence="1">
    <location>
        <begin position="350"/>
        <end position="409"/>
    </location>
</feature>
<accession>A0A8D8U1W8</accession>
<evidence type="ECO:0000256" key="1">
    <source>
        <dbReference type="SAM" id="MobiDB-lite"/>
    </source>
</evidence>
<feature type="region of interest" description="Disordered" evidence="1">
    <location>
        <begin position="26"/>
        <end position="64"/>
    </location>
</feature>